<evidence type="ECO:0000256" key="1">
    <source>
        <dbReference type="PROSITE-ProRule" id="PRU00169"/>
    </source>
</evidence>
<dbReference type="PROSITE" id="PS50930">
    <property type="entry name" value="HTH_LYTTR"/>
    <property type="match status" value="1"/>
</dbReference>
<dbReference type="Gene3D" id="3.40.50.2300">
    <property type="match status" value="1"/>
</dbReference>
<dbReference type="PROSITE" id="PS50110">
    <property type="entry name" value="RESPONSE_REGULATORY"/>
    <property type="match status" value="1"/>
</dbReference>
<dbReference type="AlphaFoldDB" id="A0A6N9Z4Z2"/>
<feature type="domain" description="Response regulatory" evidence="2">
    <location>
        <begin position="3"/>
        <end position="120"/>
    </location>
</feature>
<reference evidence="4 5" key="1">
    <citation type="submission" date="2019-10" db="EMBL/GenBank/DDBJ databases">
        <title>Bifidobacterium from non-human primates.</title>
        <authorList>
            <person name="Modesto M."/>
        </authorList>
    </citation>
    <scope>NUCLEOTIDE SEQUENCE [LARGE SCALE GENOMIC DNA]</scope>
    <source>
        <strain evidence="4 5">TRE17</strain>
    </source>
</reference>
<dbReference type="RefSeq" id="WP_163231382.1">
    <property type="nucleotide sequence ID" value="NZ_WHZW01000013.1"/>
</dbReference>
<dbReference type="InterPro" id="IPR011006">
    <property type="entry name" value="CheY-like_superfamily"/>
</dbReference>
<dbReference type="SMART" id="SM00850">
    <property type="entry name" value="LytTR"/>
    <property type="match status" value="1"/>
</dbReference>
<gene>
    <name evidence="4" type="ORF">GFD25_07255</name>
</gene>
<keyword evidence="1" id="KW-0597">Phosphoprotein</keyword>
<feature type="domain" description="HTH LytTR-type" evidence="3">
    <location>
        <begin position="135"/>
        <end position="234"/>
    </location>
</feature>
<dbReference type="InterPro" id="IPR046947">
    <property type="entry name" value="LytR-like"/>
</dbReference>
<dbReference type="Proteomes" id="UP000469194">
    <property type="component" value="Unassembled WGS sequence"/>
</dbReference>
<accession>A0A6N9Z4Z2</accession>
<dbReference type="SUPFAM" id="SSF52172">
    <property type="entry name" value="CheY-like"/>
    <property type="match status" value="1"/>
</dbReference>
<keyword evidence="5" id="KW-1185">Reference proteome</keyword>
<dbReference type="GO" id="GO:0003677">
    <property type="term" value="F:DNA binding"/>
    <property type="evidence" value="ECO:0007669"/>
    <property type="project" value="InterPro"/>
</dbReference>
<dbReference type="Gene3D" id="2.40.50.1020">
    <property type="entry name" value="LytTr DNA-binding domain"/>
    <property type="match status" value="1"/>
</dbReference>
<comment type="caution">
    <text evidence="4">The sequence shown here is derived from an EMBL/GenBank/DDBJ whole genome shotgun (WGS) entry which is preliminary data.</text>
</comment>
<dbReference type="SMART" id="SM00448">
    <property type="entry name" value="REC"/>
    <property type="match status" value="1"/>
</dbReference>
<protein>
    <submittedName>
        <fullName evidence="4">Response regulator</fullName>
    </submittedName>
</protein>
<evidence type="ECO:0000313" key="4">
    <source>
        <dbReference type="EMBL" id="NEG89779.1"/>
    </source>
</evidence>
<name>A0A6N9Z4Z2_9BIFI</name>
<dbReference type="InterPro" id="IPR001789">
    <property type="entry name" value="Sig_transdc_resp-reg_receiver"/>
</dbReference>
<dbReference type="Pfam" id="PF04397">
    <property type="entry name" value="LytTR"/>
    <property type="match status" value="1"/>
</dbReference>
<organism evidence="4 5">
    <name type="scientific">Bifidobacterium aerophilum</name>
    <dbReference type="NCBI Taxonomy" id="1798155"/>
    <lineage>
        <taxon>Bacteria</taxon>
        <taxon>Bacillati</taxon>
        <taxon>Actinomycetota</taxon>
        <taxon>Actinomycetes</taxon>
        <taxon>Bifidobacteriales</taxon>
        <taxon>Bifidobacteriaceae</taxon>
        <taxon>Bifidobacterium</taxon>
    </lineage>
</organism>
<dbReference type="Pfam" id="PF00072">
    <property type="entry name" value="Response_reg"/>
    <property type="match status" value="1"/>
</dbReference>
<sequence>MISVAVIDDDARYVATIRDYLTRYGEEAGVRFRIDGFADGEDIVERYGAGYDIVLMDVEMRSMDGMTAARRIRDVDSAVIIIFITNMAQYAIKGYQVDALDYVLKPISYFAFCQTIAKAVRRLSERRTDGGGRHLVINSRGNVSRVPLASVMWIDSKGHRVAYHTANGVFESTVSSMKELEEQLKDDDFYRCANSCLVNLAYVRSIQGSTVTVGGNTLEISRARRAGFVAALTSYAGRMV</sequence>
<dbReference type="PANTHER" id="PTHR37299">
    <property type="entry name" value="TRANSCRIPTIONAL REGULATOR-RELATED"/>
    <property type="match status" value="1"/>
</dbReference>
<evidence type="ECO:0000313" key="5">
    <source>
        <dbReference type="Proteomes" id="UP000469194"/>
    </source>
</evidence>
<evidence type="ECO:0000259" key="2">
    <source>
        <dbReference type="PROSITE" id="PS50110"/>
    </source>
</evidence>
<dbReference type="EMBL" id="WHZW01000013">
    <property type="protein sequence ID" value="NEG89779.1"/>
    <property type="molecule type" value="Genomic_DNA"/>
</dbReference>
<dbReference type="PANTHER" id="PTHR37299:SF1">
    <property type="entry name" value="STAGE 0 SPORULATION PROTEIN A HOMOLOG"/>
    <property type="match status" value="1"/>
</dbReference>
<evidence type="ECO:0000259" key="3">
    <source>
        <dbReference type="PROSITE" id="PS50930"/>
    </source>
</evidence>
<dbReference type="GO" id="GO:0000156">
    <property type="term" value="F:phosphorelay response regulator activity"/>
    <property type="evidence" value="ECO:0007669"/>
    <property type="project" value="InterPro"/>
</dbReference>
<proteinExistence type="predicted"/>
<dbReference type="InterPro" id="IPR007492">
    <property type="entry name" value="LytTR_DNA-bd_dom"/>
</dbReference>
<feature type="modified residue" description="4-aspartylphosphate" evidence="1">
    <location>
        <position position="57"/>
    </location>
</feature>